<name>A0ABU3K8K6_9BACT</name>
<reference evidence="1 2" key="1">
    <citation type="journal article" date="2023" name="ISME J.">
        <title>Cultivation and genomic characterization of novel and ubiquitous marine nitrite-oxidizing bacteria from the Nitrospirales.</title>
        <authorList>
            <person name="Mueller A.J."/>
            <person name="Daebeler A."/>
            <person name="Herbold C.W."/>
            <person name="Kirkegaard R.H."/>
            <person name="Daims H."/>
        </authorList>
    </citation>
    <scope>NUCLEOTIDE SEQUENCE [LARGE SCALE GENOMIC DNA]</scope>
    <source>
        <strain evidence="1 2">EB</strain>
    </source>
</reference>
<gene>
    <name evidence="1" type="ORF">PPG34_10485</name>
</gene>
<evidence type="ECO:0000313" key="1">
    <source>
        <dbReference type="EMBL" id="MDT7042779.1"/>
    </source>
</evidence>
<keyword evidence="2" id="KW-1185">Reference proteome</keyword>
<organism evidence="1 2">
    <name type="scientific">Candidatus Nitronereus thalassa</name>
    <dbReference type="NCBI Taxonomy" id="3020898"/>
    <lineage>
        <taxon>Bacteria</taxon>
        <taxon>Pseudomonadati</taxon>
        <taxon>Nitrospirota</taxon>
        <taxon>Nitrospiria</taxon>
        <taxon>Nitrospirales</taxon>
        <taxon>Nitrospiraceae</taxon>
        <taxon>Candidatus Nitronereus</taxon>
    </lineage>
</organism>
<comment type="caution">
    <text evidence="1">The sequence shown here is derived from an EMBL/GenBank/DDBJ whole genome shotgun (WGS) entry which is preliminary data.</text>
</comment>
<dbReference type="Proteomes" id="UP001250932">
    <property type="component" value="Unassembled WGS sequence"/>
</dbReference>
<dbReference type="EMBL" id="JAQOUE010000001">
    <property type="protein sequence ID" value="MDT7042779.1"/>
    <property type="molecule type" value="Genomic_DNA"/>
</dbReference>
<accession>A0ABU3K8K6</accession>
<proteinExistence type="predicted"/>
<protein>
    <submittedName>
        <fullName evidence="1">Uncharacterized protein</fullName>
    </submittedName>
</protein>
<evidence type="ECO:0000313" key="2">
    <source>
        <dbReference type="Proteomes" id="UP001250932"/>
    </source>
</evidence>
<dbReference type="RefSeq" id="WP_313833232.1">
    <property type="nucleotide sequence ID" value="NZ_JAQOUE010000001.1"/>
</dbReference>
<sequence length="116" mass="12917">MSQTNPAKPRLAPLEALNRLQRQIEKFNNLLLVEASDEDLKAFDVETESVLADAFGNPSNMFEAYAYAQLGEAGGLINLPEEAQLEGDQDIAQQSLQQRKAVLEQSLAEMQARQRQ</sequence>